<accession>A0ABW3R745</accession>
<gene>
    <name evidence="2" type="ORF">ACFQ2E_00160</name>
</gene>
<comment type="caution">
    <text evidence="2">The sequence shown here is derived from an EMBL/GenBank/DDBJ whole genome shotgun (WGS) entry which is preliminary data.</text>
</comment>
<feature type="transmembrane region" description="Helical" evidence="1">
    <location>
        <begin position="20"/>
        <end position="38"/>
    </location>
</feature>
<dbReference type="EMBL" id="JBHTLJ010000001">
    <property type="protein sequence ID" value="MFD1160806.1"/>
    <property type="molecule type" value="Genomic_DNA"/>
</dbReference>
<evidence type="ECO:0000256" key="1">
    <source>
        <dbReference type="SAM" id="Phobius"/>
    </source>
</evidence>
<keyword evidence="1" id="KW-0472">Membrane</keyword>
<keyword evidence="1" id="KW-0812">Transmembrane</keyword>
<name>A0ABW3R745_9FLAO</name>
<feature type="transmembrane region" description="Helical" evidence="1">
    <location>
        <begin position="44"/>
        <end position="65"/>
    </location>
</feature>
<feature type="transmembrane region" description="Helical" evidence="1">
    <location>
        <begin position="86"/>
        <end position="108"/>
    </location>
</feature>
<proteinExistence type="predicted"/>
<evidence type="ECO:0000313" key="2">
    <source>
        <dbReference type="EMBL" id="MFD1160806.1"/>
    </source>
</evidence>
<keyword evidence="3" id="KW-1185">Reference proteome</keyword>
<keyword evidence="1" id="KW-1133">Transmembrane helix</keyword>
<evidence type="ECO:0000313" key="3">
    <source>
        <dbReference type="Proteomes" id="UP001597163"/>
    </source>
</evidence>
<feature type="transmembrane region" description="Helical" evidence="1">
    <location>
        <begin position="148"/>
        <end position="166"/>
    </location>
</feature>
<protein>
    <submittedName>
        <fullName evidence="2">Uncharacterized protein</fullName>
    </submittedName>
</protein>
<reference evidence="3" key="1">
    <citation type="journal article" date="2019" name="Int. J. Syst. Evol. Microbiol.">
        <title>The Global Catalogue of Microorganisms (GCM) 10K type strain sequencing project: providing services to taxonomists for standard genome sequencing and annotation.</title>
        <authorList>
            <consortium name="The Broad Institute Genomics Platform"/>
            <consortium name="The Broad Institute Genome Sequencing Center for Infectious Disease"/>
            <person name="Wu L."/>
            <person name="Ma J."/>
        </authorList>
    </citation>
    <scope>NUCLEOTIDE SEQUENCE [LARGE SCALE GENOMIC DNA]</scope>
    <source>
        <strain evidence="3">CCUG 63246</strain>
    </source>
</reference>
<dbReference type="Proteomes" id="UP001597163">
    <property type="component" value="Unassembled WGS sequence"/>
</dbReference>
<dbReference type="RefSeq" id="WP_311934911.1">
    <property type="nucleotide sequence ID" value="NZ_JAVSCK010000001.1"/>
</dbReference>
<feature type="transmembrane region" description="Helical" evidence="1">
    <location>
        <begin position="114"/>
        <end position="136"/>
    </location>
</feature>
<sequence length="172" mass="19548">MKPCRTITKPIALHYKTSNILKGALIYSAGDTIAALLIDEFSVYRVLGLMLVGATFYAFEIPNYFDWIVKKTAHLKGIKATLTKTGLAVLYFNPLWVARHLLFIKLFSGEFKTIGWNLLAIAFWSFLANILISFIANYIIQNRFKLKWRFLGSAIFSAIMAIYYALSETLFG</sequence>
<organism evidence="2 3">
    <name type="scientific">Hwangdonia seohaensis</name>
    <dbReference type="NCBI Taxonomy" id="1240727"/>
    <lineage>
        <taxon>Bacteria</taxon>
        <taxon>Pseudomonadati</taxon>
        <taxon>Bacteroidota</taxon>
        <taxon>Flavobacteriia</taxon>
        <taxon>Flavobacteriales</taxon>
        <taxon>Flavobacteriaceae</taxon>
        <taxon>Hwangdonia</taxon>
    </lineage>
</organism>